<reference evidence="2" key="1">
    <citation type="submission" date="2022-04" db="EMBL/GenBank/DDBJ databases">
        <title>Roseomonas acroporae sp. nov., isolated from coral Acropora digitifera.</title>
        <authorList>
            <person name="Sun H."/>
        </authorList>
    </citation>
    <scope>NUCLEOTIDE SEQUENCE</scope>
    <source>
        <strain evidence="2">NAR14</strain>
    </source>
</reference>
<dbReference type="InterPro" id="IPR029058">
    <property type="entry name" value="AB_hydrolase_fold"/>
</dbReference>
<name>A0A9X1Y8N5_9PROT</name>
<dbReference type="InterPro" id="IPR051321">
    <property type="entry name" value="PHA/PHB_synthase"/>
</dbReference>
<sequence>MIYRLCQTQEDWLSQARAMALGAEKALSRRDDGHSGPMPMVPLAAALRLWESAGTTHDKPAFGIDEVRSDGRPLAVREEVAMATPFGTLLHLGKDTPSPGPRLLVVAPLSGHFATRLRATVATLLRDHDVYVTDWTDAREVPVEAGAFGLDDLVAQIIAFLEALGPDTHLLAVSQPAVATLAAAALMAEDRNPALPRSLTLIGGPVDPRIAPTRDEILSRLLPPEWFERTTVGVVPERFAGAGRRVHPGALQWSGAVLSDLRQHVFAQTAQFANLVTGDAAAADRHRDRYEELRSVMDVPAELYLDMIARTFREPELMLGRMLWRGRPVRMAALRETALLAVEGEGDRSCPAGQCSAALDLCDSLPAGRKRRCLVDAEHDGLFEGAVWETQVYPVIRQFVGSAAA</sequence>
<feature type="domain" description="PHB de-polymerase C-terminal" evidence="1">
    <location>
        <begin position="203"/>
        <end position="401"/>
    </location>
</feature>
<dbReference type="EMBL" id="JALPRX010000050">
    <property type="protein sequence ID" value="MCK8785110.1"/>
    <property type="molecule type" value="Genomic_DNA"/>
</dbReference>
<accession>A0A9X1Y8N5</accession>
<dbReference type="InterPro" id="IPR010915">
    <property type="entry name" value="PHB_depoly_PhaZ"/>
</dbReference>
<dbReference type="PANTHER" id="PTHR36837:SF4">
    <property type="entry name" value="BLR0908 PROTEIN"/>
    <property type="match status" value="1"/>
</dbReference>
<organism evidence="2 3">
    <name type="scientific">Roseomonas acroporae</name>
    <dbReference type="NCBI Taxonomy" id="2937791"/>
    <lineage>
        <taxon>Bacteria</taxon>
        <taxon>Pseudomonadati</taxon>
        <taxon>Pseudomonadota</taxon>
        <taxon>Alphaproteobacteria</taxon>
        <taxon>Acetobacterales</taxon>
        <taxon>Roseomonadaceae</taxon>
        <taxon>Roseomonas</taxon>
    </lineage>
</organism>
<gene>
    <name evidence="2" type="primary">phaZ</name>
    <name evidence="2" type="ORF">M0638_12025</name>
</gene>
<protein>
    <submittedName>
        <fullName evidence="2">Polyhydroxyalkanoate depolymerase</fullName>
    </submittedName>
</protein>
<dbReference type="Proteomes" id="UP001139516">
    <property type="component" value="Unassembled WGS sequence"/>
</dbReference>
<evidence type="ECO:0000259" key="1">
    <source>
        <dbReference type="Pfam" id="PF06850"/>
    </source>
</evidence>
<dbReference type="Gene3D" id="3.40.50.1820">
    <property type="entry name" value="alpha/beta hydrolase"/>
    <property type="match status" value="1"/>
</dbReference>
<proteinExistence type="predicted"/>
<dbReference type="PANTHER" id="PTHR36837">
    <property type="entry name" value="POLY(3-HYDROXYALKANOATE) POLYMERASE SUBUNIT PHAC"/>
    <property type="match status" value="1"/>
</dbReference>
<dbReference type="PIRSF" id="PIRSF020818">
    <property type="entry name" value="PHB_depoly_PhaZ"/>
    <property type="match status" value="1"/>
</dbReference>
<dbReference type="NCBIfam" id="TIGR01849">
    <property type="entry name" value="PHB_depoly_PhaZ"/>
    <property type="match status" value="1"/>
</dbReference>
<dbReference type="InterPro" id="IPR009656">
    <property type="entry name" value="PHB_depo_C"/>
</dbReference>
<evidence type="ECO:0000313" key="2">
    <source>
        <dbReference type="EMBL" id="MCK8785110.1"/>
    </source>
</evidence>
<evidence type="ECO:0000313" key="3">
    <source>
        <dbReference type="Proteomes" id="UP001139516"/>
    </source>
</evidence>
<keyword evidence="3" id="KW-1185">Reference proteome</keyword>
<dbReference type="SUPFAM" id="SSF53474">
    <property type="entry name" value="alpha/beta-Hydrolases"/>
    <property type="match status" value="1"/>
</dbReference>
<dbReference type="Pfam" id="PF06850">
    <property type="entry name" value="PHB_depo_C"/>
    <property type="match status" value="1"/>
</dbReference>
<comment type="caution">
    <text evidence="2">The sequence shown here is derived from an EMBL/GenBank/DDBJ whole genome shotgun (WGS) entry which is preliminary data.</text>
</comment>
<dbReference type="AlphaFoldDB" id="A0A9X1Y8N5"/>
<dbReference type="RefSeq" id="WP_248667233.1">
    <property type="nucleotide sequence ID" value="NZ_JALPRX010000050.1"/>
</dbReference>